<sequence length="361" mass="39801">MADQTTTSSSDPPPPLLLPNLPDDLALQCIARVPRSHHASLSLVSKSWRSTIRSPLLYTTRSLLNCTQHFLYLNVRTNSSFTWYLLDQNPNPPNSRTLSPLPPIPSQPIMPAFAVLGPKIYVIGGSINEIPSNNVWVFDCRFNRWEIGPKMRVRREFAAAGAVNGKIYVMGGCLVDNWARSRNWAEVFDPVTGLWSAVPSPIEIKDKWMNASAVIYDKIYAMADRGGVVYDAVAAEWGGVSTELDMGWRGRVAVVDGVLYCYDYLGKIRGYGEAEDEWKELKGVEKHLPKFLCGATMANLGGKLCVVWEAKGNGKEMEIMCAEIEVRKDRGGGISGSIVWSDVILVLPKGSSIVHCLAVGL</sequence>
<evidence type="ECO:0000259" key="1">
    <source>
        <dbReference type="PROSITE" id="PS50181"/>
    </source>
</evidence>
<dbReference type="InterPro" id="IPR050354">
    <property type="entry name" value="F-box/kelch-repeat_ARATH"/>
</dbReference>
<dbReference type="Pfam" id="PF25210">
    <property type="entry name" value="Kelch_FKB95"/>
    <property type="match status" value="1"/>
</dbReference>
<accession>A0A5B7BGQ1</accession>
<dbReference type="InterPro" id="IPR015915">
    <property type="entry name" value="Kelch-typ_b-propeller"/>
</dbReference>
<dbReference type="EMBL" id="GHES01037553">
    <property type="protein sequence ID" value="MPA68112.1"/>
    <property type="molecule type" value="Transcribed_RNA"/>
</dbReference>
<dbReference type="PANTHER" id="PTHR24414">
    <property type="entry name" value="F-BOX/KELCH-REPEAT PROTEIN SKIP4"/>
    <property type="match status" value="1"/>
</dbReference>
<dbReference type="SUPFAM" id="SSF81383">
    <property type="entry name" value="F-box domain"/>
    <property type="match status" value="1"/>
</dbReference>
<dbReference type="InterPro" id="IPR036047">
    <property type="entry name" value="F-box-like_dom_sf"/>
</dbReference>
<protein>
    <submittedName>
        <fullName evidence="2">Putative F-box/kelch-repeat protein SKIP6</fullName>
    </submittedName>
</protein>
<dbReference type="PROSITE" id="PS50181">
    <property type="entry name" value="FBOX"/>
    <property type="match status" value="1"/>
</dbReference>
<feature type="domain" description="F-box" evidence="1">
    <location>
        <begin position="15"/>
        <end position="61"/>
    </location>
</feature>
<proteinExistence type="predicted"/>
<gene>
    <name evidence="2" type="ORF">Din_037553</name>
</gene>
<evidence type="ECO:0000313" key="2">
    <source>
        <dbReference type="EMBL" id="MPA68112.1"/>
    </source>
</evidence>
<reference evidence="2" key="1">
    <citation type="submission" date="2019-08" db="EMBL/GenBank/DDBJ databases">
        <title>Reference gene set and small RNA set construction with multiple tissues from Davidia involucrata Baill.</title>
        <authorList>
            <person name="Yang H."/>
            <person name="Zhou C."/>
            <person name="Li G."/>
            <person name="Wang J."/>
            <person name="Gao P."/>
            <person name="Wang M."/>
            <person name="Wang R."/>
            <person name="Zhao Y."/>
        </authorList>
    </citation>
    <scope>NUCLEOTIDE SEQUENCE</scope>
    <source>
        <tissue evidence="2">Mixed with DoveR01_LX</tissue>
    </source>
</reference>
<dbReference type="Gene3D" id="2.120.10.80">
    <property type="entry name" value="Kelch-type beta propeller"/>
    <property type="match status" value="1"/>
</dbReference>
<dbReference type="Pfam" id="PF00646">
    <property type="entry name" value="F-box"/>
    <property type="match status" value="1"/>
</dbReference>
<dbReference type="InterPro" id="IPR001810">
    <property type="entry name" value="F-box_dom"/>
</dbReference>
<dbReference type="PANTHER" id="PTHR24414:SF23">
    <property type="entry name" value="F-BOX_KELCH-REPEAT PROTEIN SKIP6"/>
    <property type="match status" value="1"/>
</dbReference>
<dbReference type="AlphaFoldDB" id="A0A5B7BGQ1"/>
<name>A0A5B7BGQ1_DAVIN</name>
<dbReference type="SMART" id="SM00612">
    <property type="entry name" value="Kelch"/>
    <property type="match status" value="2"/>
</dbReference>
<dbReference type="SMART" id="SM00256">
    <property type="entry name" value="FBOX"/>
    <property type="match status" value="1"/>
</dbReference>
<dbReference type="SUPFAM" id="SSF117281">
    <property type="entry name" value="Kelch motif"/>
    <property type="match status" value="1"/>
</dbReference>
<organism evidence="2">
    <name type="scientific">Davidia involucrata</name>
    <name type="common">Dove tree</name>
    <dbReference type="NCBI Taxonomy" id="16924"/>
    <lineage>
        <taxon>Eukaryota</taxon>
        <taxon>Viridiplantae</taxon>
        <taxon>Streptophyta</taxon>
        <taxon>Embryophyta</taxon>
        <taxon>Tracheophyta</taxon>
        <taxon>Spermatophyta</taxon>
        <taxon>Magnoliopsida</taxon>
        <taxon>eudicotyledons</taxon>
        <taxon>Gunneridae</taxon>
        <taxon>Pentapetalae</taxon>
        <taxon>asterids</taxon>
        <taxon>Cornales</taxon>
        <taxon>Nyssaceae</taxon>
        <taxon>Davidia</taxon>
    </lineage>
</organism>
<dbReference type="CDD" id="cd22152">
    <property type="entry name" value="F-box_AtAFR-like"/>
    <property type="match status" value="1"/>
</dbReference>
<dbReference type="InterPro" id="IPR057499">
    <property type="entry name" value="Kelch_FKB95"/>
</dbReference>
<dbReference type="InterPro" id="IPR006652">
    <property type="entry name" value="Kelch_1"/>
</dbReference>